<evidence type="ECO:0000256" key="2">
    <source>
        <dbReference type="ARBA" id="ARBA00012438"/>
    </source>
</evidence>
<dbReference type="Gene3D" id="1.20.5.1930">
    <property type="match status" value="1"/>
</dbReference>
<evidence type="ECO:0000313" key="13">
    <source>
        <dbReference type="Proteomes" id="UP000019753"/>
    </source>
</evidence>
<protein>
    <recommendedName>
        <fullName evidence="2">histidine kinase</fullName>
        <ecNumber evidence="2">2.7.13.3</ecNumber>
    </recommendedName>
</protein>
<dbReference type="CDD" id="cd16917">
    <property type="entry name" value="HATPase_UhpB-NarQ-NarX-like"/>
    <property type="match status" value="1"/>
</dbReference>
<evidence type="ECO:0000259" key="11">
    <source>
        <dbReference type="SMART" id="SM00387"/>
    </source>
</evidence>
<dbReference type="Pfam" id="PF02518">
    <property type="entry name" value="HATPase_c"/>
    <property type="match status" value="1"/>
</dbReference>
<organism evidence="12 13">
    <name type="scientific">Actinotalea ferrariae CF5-4</name>
    <dbReference type="NCBI Taxonomy" id="948458"/>
    <lineage>
        <taxon>Bacteria</taxon>
        <taxon>Bacillati</taxon>
        <taxon>Actinomycetota</taxon>
        <taxon>Actinomycetes</taxon>
        <taxon>Micrococcales</taxon>
        <taxon>Cellulomonadaceae</taxon>
        <taxon>Actinotalea</taxon>
    </lineage>
</organism>
<keyword evidence="10" id="KW-0812">Transmembrane</keyword>
<keyword evidence="4" id="KW-0808">Transferase</keyword>
<feature type="transmembrane region" description="Helical" evidence="10">
    <location>
        <begin position="183"/>
        <end position="200"/>
    </location>
</feature>
<feature type="region of interest" description="Disordered" evidence="9">
    <location>
        <begin position="1"/>
        <end position="30"/>
    </location>
</feature>
<sequence length="441" mass="45324">MSTTGDARGPSTVPAASPGPSATPPAPGLPFTLQGAQRAGRVRRFFLRHPRAMDAFVVAWFAVPSLGIAVADPQPGRAVGPTVALVVAGAATLALRRRAPVLVALATAVLAAVTSVVAAALTGFDFALAFALYAVASLRPARVAWPVAAVTFGIVSGTILAVGDPTVLVEDAPLSPEARWAEVTGVLVLALGAMSVGISVRNRRLHLLDLVERANALARERDRQAELALAGQRTRIAREMHDVVAHSLSVMIALADGASAALERSPDRSRAALDELAGTGRSALADMRRILGVLQDVGTPLEPQPGAVDLEGLVERFRTAGLPVRTTGLSTPLPDDAGLQLAVFRIVQESLTNALRHAPGAEVVDVVLGRDDDGVVIEVTDDGATLPGGETGGAGQGLIGMRERAAVYGGGVTAGPHGTGWRVTARLPWDGTAGTAEGERA</sequence>
<dbReference type="Pfam" id="PF07730">
    <property type="entry name" value="HisKA_3"/>
    <property type="match status" value="1"/>
</dbReference>
<evidence type="ECO:0000256" key="6">
    <source>
        <dbReference type="ARBA" id="ARBA00022777"/>
    </source>
</evidence>
<evidence type="ECO:0000256" key="3">
    <source>
        <dbReference type="ARBA" id="ARBA00022553"/>
    </source>
</evidence>
<keyword evidence="6 12" id="KW-0418">Kinase</keyword>
<comment type="catalytic activity">
    <reaction evidence="1">
        <text>ATP + protein L-histidine = ADP + protein N-phospho-L-histidine.</text>
        <dbReference type="EC" id="2.7.13.3"/>
    </reaction>
</comment>
<dbReference type="SUPFAM" id="SSF55874">
    <property type="entry name" value="ATPase domain of HSP90 chaperone/DNA topoisomerase II/histidine kinase"/>
    <property type="match status" value="1"/>
</dbReference>
<comment type="caution">
    <text evidence="12">The sequence shown here is derived from an EMBL/GenBank/DDBJ whole genome shotgun (WGS) entry which is preliminary data.</text>
</comment>
<feature type="transmembrane region" description="Helical" evidence="10">
    <location>
        <begin position="52"/>
        <end position="71"/>
    </location>
</feature>
<dbReference type="GO" id="GO:0005524">
    <property type="term" value="F:ATP binding"/>
    <property type="evidence" value="ECO:0007669"/>
    <property type="project" value="UniProtKB-KW"/>
</dbReference>
<feature type="transmembrane region" description="Helical" evidence="10">
    <location>
        <begin position="78"/>
        <end position="95"/>
    </location>
</feature>
<name>A0A021VWF1_9CELL</name>
<evidence type="ECO:0000256" key="5">
    <source>
        <dbReference type="ARBA" id="ARBA00022741"/>
    </source>
</evidence>
<evidence type="ECO:0000256" key="1">
    <source>
        <dbReference type="ARBA" id="ARBA00000085"/>
    </source>
</evidence>
<dbReference type="Proteomes" id="UP000019753">
    <property type="component" value="Unassembled WGS sequence"/>
</dbReference>
<keyword evidence="7" id="KW-0067">ATP-binding</keyword>
<dbReference type="PANTHER" id="PTHR24421:SF10">
    <property type="entry name" value="NITRATE_NITRITE SENSOR PROTEIN NARQ"/>
    <property type="match status" value="1"/>
</dbReference>
<dbReference type="AlphaFoldDB" id="A0A021VWF1"/>
<dbReference type="GO" id="GO:0016020">
    <property type="term" value="C:membrane"/>
    <property type="evidence" value="ECO:0007669"/>
    <property type="project" value="InterPro"/>
</dbReference>
<dbReference type="SMART" id="SM00387">
    <property type="entry name" value="HATPase_c"/>
    <property type="match status" value="1"/>
</dbReference>
<evidence type="ECO:0000256" key="10">
    <source>
        <dbReference type="SAM" id="Phobius"/>
    </source>
</evidence>
<feature type="domain" description="Histidine kinase/HSP90-like ATPase" evidence="11">
    <location>
        <begin position="338"/>
        <end position="431"/>
    </location>
</feature>
<dbReference type="InterPro" id="IPR055558">
    <property type="entry name" value="DUF7134"/>
</dbReference>
<feature type="transmembrane region" description="Helical" evidence="10">
    <location>
        <begin position="101"/>
        <end position="131"/>
    </location>
</feature>
<dbReference type="InterPro" id="IPR003594">
    <property type="entry name" value="HATPase_dom"/>
</dbReference>
<keyword evidence="5" id="KW-0547">Nucleotide-binding</keyword>
<feature type="compositionally biased region" description="Low complexity" evidence="9">
    <location>
        <begin position="9"/>
        <end position="20"/>
    </location>
</feature>
<reference evidence="12 13" key="1">
    <citation type="submission" date="2014-01" db="EMBL/GenBank/DDBJ databases">
        <title>Actinotalea ferrariae CF5-4.</title>
        <authorList>
            <person name="Chen F."/>
            <person name="Li Y."/>
            <person name="Wang G."/>
        </authorList>
    </citation>
    <scope>NUCLEOTIDE SEQUENCE [LARGE SCALE GENOMIC DNA]</scope>
    <source>
        <strain evidence="12 13">CF5-4</strain>
    </source>
</reference>
<dbReference type="PANTHER" id="PTHR24421">
    <property type="entry name" value="NITRATE/NITRITE SENSOR PROTEIN NARX-RELATED"/>
    <property type="match status" value="1"/>
</dbReference>
<dbReference type="InterPro" id="IPR036890">
    <property type="entry name" value="HATPase_C_sf"/>
</dbReference>
<accession>A0A021VWF1</accession>
<feature type="transmembrane region" description="Helical" evidence="10">
    <location>
        <begin position="143"/>
        <end position="163"/>
    </location>
</feature>
<dbReference type="RefSeq" id="WP_052022862.1">
    <property type="nucleotide sequence ID" value="NZ_AXCW01000098.1"/>
</dbReference>
<keyword evidence="10" id="KW-0472">Membrane</keyword>
<dbReference type="EC" id="2.7.13.3" evidence="2"/>
<keyword evidence="10" id="KW-1133">Transmembrane helix</keyword>
<evidence type="ECO:0000256" key="7">
    <source>
        <dbReference type="ARBA" id="ARBA00022840"/>
    </source>
</evidence>
<dbReference type="EMBL" id="AXCW01000098">
    <property type="protein sequence ID" value="EYR63377.1"/>
    <property type="molecule type" value="Genomic_DNA"/>
</dbReference>
<dbReference type="Gene3D" id="3.30.565.10">
    <property type="entry name" value="Histidine kinase-like ATPase, C-terminal domain"/>
    <property type="match status" value="1"/>
</dbReference>
<dbReference type="Pfam" id="PF23539">
    <property type="entry name" value="DUF7134"/>
    <property type="match status" value="1"/>
</dbReference>
<dbReference type="InterPro" id="IPR011712">
    <property type="entry name" value="Sig_transdc_His_kin_sub3_dim/P"/>
</dbReference>
<evidence type="ECO:0000256" key="8">
    <source>
        <dbReference type="ARBA" id="ARBA00023012"/>
    </source>
</evidence>
<keyword evidence="3" id="KW-0597">Phosphoprotein</keyword>
<proteinExistence type="predicted"/>
<evidence type="ECO:0000256" key="9">
    <source>
        <dbReference type="SAM" id="MobiDB-lite"/>
    </source>
</evidence>
<gene>
    <name evidence="12" type="ORF">N866_01075</name>
</gene>
<keyword evidence="13" id="KW-1185">Reference proteome</keyword>
<dbReference type="GO" id="GO:0046983">
    <property type="term" value="F:protein dimerization activity"/>
    <property type="evidence" value="ECO:0007669"/>
    <property type="project" value="InterPro"/>
</dbReference>
<evidence type="ECO:0000256" key="4">
    <source>
        <dbReference type="ARBA" id="ARBA00022679"/>
    </source>
</evidence>
<dbReference type="GO" id="GO:0000155">
    <property type="term" value="F:phosphorelay sensor kinase activity"/>
    <property type="evidence" value="ECO:0007669"/>
    <property type="project" value="InterPro"/>
</dbReference>
<dbReference type="InterPro" id="IPR050482">
    <property type="entry name" value="Sensor_HK_TwoCompSys"/>
</dbReference>
<keyword evidence="8" id="KW-0902">Two-component regulatory system</keyword>
<evidence type="ECO:0000313" key="12">
    <source>
        <dbReference type="EMBL" id="EYR63377.1"/>
    </source>
</evidence>